<accession>D3HM52</accession>
<reference evidence="2 3" key="1">
    <citation type="journal article" date="2010" name="PLoS Genet.">
        <title>Analysis of the Legionella longbeachae genome and transcriptome uncovers unique strategies to cause Legionnaires' disease.</title>
        <authorList>
            <person name="Cazalet C."/>
            <person name="Gomez-Valero L."/>
            <person name="Rusniok C."/>
            <person name="Lomma M."/>
            <person name="Dervins-Ravault D."/>
            <person name="Newton H."/>
            <person name="Sansom F."/>
            <person name="Jarraud S."/>
            <person name="Zidane N."/>
            <person name="Ma L."/>
            <person name="Bouchier C."/>
            <person name="Etienne J."/>
            <person name="Hartland E."/>
            <person name="Buchrieser C."/>
        </authorList>
    </citation>
    <scope>NUCLEOTIDE SEQUENCE [LARGE SCALE GENOMIC DNA]</scope>
    <source>
        <strain evidence="2 3">NSW150</strain>
    </source>
</reference>
<evidence type="ECO:0000256" key="1">
    <source>
        <dbReference type="SAM" id="Phobius"/>
    </source>
</evidence>
<organism evidence="2 3">
    <name type="scientific">Legionella longbeachae serogroup 1 (strain NSW150)</name>
    <dbReference type="NCBI Taxonomy" id="661367"/>
    <lineage>
        <taxon>Bacteria</taxon>
        <taxon>Pseudomonadati</taxon>
        <taxon>Pseudomonadota</taxon>
        <taxon>Gammaproteobacteria</taxon>
        <taxon>Legionellales</taxon>
        <taxon>Legionellaceae</taxon>
        <taxon>Legionella</taxon>
    </lineage>
</organism>
<feature type="transmembrane region" description="Helical" evidence="1">
    <location>
        <begin position="101"/>
        <end position="121"/>
    </location>
</feature>
<keyword evidence="1" id="KW-0472">Membrane</keyword>
<keyword evidence="1" id="KW-1133">Transmembrane helix</keyword>
<gene>
    <name evidence="2" type="ordered locus">LLO_3090</name>
</gene>
<feature type="transmembrane region" description="Helical" evidence="1">
    <location>
        <begin position="12"/>
        <end position="29"/>
    </location>
</feature>
<dbReference type="Proteomes" id="UP000001060">
    <property type="component" value="Chromosome"/>
</dbReference>
<evidence type="ECO:0000313" key="3">
    <source>
        <dbReference type="Proteomes" id="UP000001060"/>
    </source>
</evidence>
<dbReference type="AlphaFoldDB" id="D3HM52"/>
<dbReference type="HOGENOM" id="CLU_697903_0_0_6"/>
<keyword evidence="1" id="KW-0812">Transmembrane</keyword>
<dbReference type="KEGG" id="llo:LLO_3090"/>
<protein>
    <submittedName>
        <fullName evidence="2">Putative coiled coil protein</fullName>
    </submittedName>
</protein>
<sequence length="397" mass="45281">MQHIFMYVLERLLAIFLGIVVLPLRVFVYHVLCAIVALLVGIVVGIGLPLSLALTLNHEGISKAANIFLTLFLVFPVIALITTVALVLLTVFILGNALVDMVGVLGLGFINSFLYGMDGFWNTLSAQQLFSRSIWSPIKAFVGLVLTNQLNSDGEDQRIIDGLQNFEIVHEDLDIPDLQNKDPLEPPILFEKTELKKIEELIVHLTHLEAYLTQQIREQLTTLKILYIQYKDLFSKLSEVHLALLSNKKSQIKDELIAYNKVRIPILLVKQYKKGGHWHHVPAASYVTDRESFLHLLKKSSKHPLNRDLFKKPKPYKQMETRYLWYELTENYCSSQELSDAVVEIRVLMNALLSQLNVIQRMNFSIEPFSPAFFGSGTKNNEPSQVVQMEQKNRLQL</sequence>
<proteinExistence type="predicted"/>
<feature type="transmembrane region" description="Helical" evidence="1">
    <location>
        <begin position="35"/>
        <end position="56"/>
    </location>
</feature>
<dbReference type="EMBL" id="FN650140">
    <property type="protein sequence ID" value="CBJ13541.1"/>
    <property type="molecule type" value="Genomic_DNA"/>
</dbReference>
<dbReference type="eggNOG" id="ENOG5030TAM">
    <property type="taxonomic scope" value="Bacteria"/>
</dbReference>
<dbReference type="STRING" id="661367.LLO_3090"/>
<name>D3HM52_LEGLN</name>
<feature type="transmembrane region" description="Helical" evidence="1">
    <location>
        <begin position="68"/>
        <end position="95"/>
    </location>
</feature>
<evidence type="ECO:0000313" key="2">
    <source>
        <dbReference type="EMBL" id="CBJ13541.1"/>
    </source>
</evidence>
<keyword evidence="3" id="KW-1185">Reference proteome</keyword>